<protein>
    <submittedName>
        <fullName evidence="1">Uncharacterized protein</fullName>
    </submittedName>
</protein>
<sequence length="328" mass="37729">MNIPPVMTNMSMQPFRFENMYETKVQLPTGRLNIPSGVNAKITLYDPLTGYVGPTIDAKPNLPQYVNQCDEDIFSLFGCQDRFTNQSLYQSVYQNPYSIYNQSNQSNIVGYRYPQQNNNNNNNTYSGSGVLLLERKYDTKPTVILCKNKQNEYEDMGGGFDSNHVCLRLNAMKELKEESVMLFNIKSCNLNRIVKDSNCYLDIKTPENAYYRSFIVPITGTETTNLSTLFKQNMNIFSRINTKPDYKETIDMTRIYLETILNAVKSNNIKNVTDVNGITCVLSNRVISIFKKMNESPILMTNMFSIVFPAVYQQSIQYPFNGTHMFYI</sequence>
<reference evidence="1" key="1">
    <citation type="journal article" date="2017" name="Elife">
        <title>The kinetoplastid-infecting Bodo saltans virus (BsV), a window into the most abundant giant viruses in the sea.</title>
        <authorList>
            <person name="Deeg C.M."/>
            <person name="Chow C.-E.T."/>
            <person name="Suttle C.A."/>
        </authorList>
    </citation>
    <scope>NUCLEOTIDE SEQUENCE</scope>
    <source>
        <strain evidence="1">NG1</strain>
    </source>
</reference>
<proteinExistence type="predicted"/>
<evidence type="ECO:0000313" key="1">
    <source>
        <dbReference type="EMBL" id="ATZ80850.1"/>
    </source>
</evidence>
<accession>A0A2H4UVA4</accession>
<organism evidence="1">
    <name type="scientific">Bodo saltans virus</name>
    <dbReference type="NCBI Taxonomy" id="2024608"/>
    <lineage>
        <taxon>Viruses</taxon>
        <taxon>Varidnaviria</taxon>
        <taxon>Bamfordvirae</taxon>
        <taxon>Nucleocytoviricota</taxon>
        <taxon>Megaviricetes</taxon>
        <taxon>Imitervirales</taxon>
        <taxon>Mimiviridae</taxon>
        <taxon>Klosneuvirinae</taxon>
        <taxon>Theiavirus</taxon>
        <taxon>Theiavirus salishense</taxon>
    </lineage>
</organism>
<gene>
    <name evidence="1" type="ORF">BMW23_0804</name>
</gene>
<dbReference type="Proteomes" id="UP000240325">
    <property type="component" value="Segment"/>
</dbReference>
<evidence type="ECO:0000313" key="2">
    <source>
        <dbReference type="Proteomes" id="UP000240325"/>
    </source>
</evidence>
<keyword evidence="2" id="KW-1185">Reference proteome</keyword>
<dbReference type="EMBL" id="MF782455">
    <property type="protein sequence ID" value="ATZ80850.1"/>
    <property type="molecule type" value="Genomic_DNA"/>
</dbReference>
<name>A0A2H4UVA4_9VIRU</name>